<dbReference type="AlphaFoldDB" id="A0A508XA79"/>
<dbReference type="EMBL" id="CABFNB010000145">
    <property type="protein sequence ID" value="VTZ64924.1"/>
    <property type="molecule type" value="Genomic_DNA"/>
</dbReference>
<sequence>MYMTLEQEKVAKLLGAAVSPGWTVAEALEAIWELKRRELR</sequence>
<accession>A0A508XA79</accession>
<protein>
    <submittedName>
        <fullName evidence="1">Uncharacterized protein</fullName>
    </submittedName>
</protein>
<proteinExistence type="predicted"/>
<dbReference type="Proteomes" id="UP000507954">
    <property type="component" value="Unassembled WGS sequence"/>
</dbReference>
<name>A0A508XA79_9HYPH</name>
<organism evidence="1 2">
    <name type="scientific">Sinorhizobium medicae</name>
    <dbReference type="NCBI Taxonomy" id="110321"/>
    <lineage>
        <taxon>Bacteria</taxon>
        <taxon>Pseudomonadati</taxon>
        <taxon>Pseudomonadota</taxon>
        <taxon>Alphaproteobacteria</taxon>
        <taxon>Hyphomicrobiales</taxon>
        <taxon>Rhizobiaceae</taxon>
        <taxon>Sinorhizobium/Ensifer group</taxon>
        <taxon>Sinorhizobium</taxon>
    </lineage>
</organism>
<gene>
    <name evidence="1" type="ORF">EMEDMD4_750011</name>
</gene>
<evidence type="ECO:0000313" key="2">
    <source>
        <dbReference type="Proteomes" id="UP000507954"/>
    </source>
</evidence>
<reference evidence="1 2" key="1">
    <citation type="submission" date="2019-06" db="EMBL/GenBank/DDBJ databases">
        <authorList>
            <person name="Le Quere A."/>
            <person name="Colella S."/>
        </authorList>
    </citation>
    <scope>NUCLEOTIDE SEQUENCE [LARGE SCALE GENOMIC DNA]</scope>
    <source>
        <strain evidence="1">EmedicaeMD41</strain>
    </source>
</reference>
<evidence type="ECO:0000313" key="1">
    <source>
        <dbReference type="EMBL" id="VTZ64924.1"/>
    </source>
</evidence>